<feature type="signal peptide" evidence="2">
    <location>
        <begin position="1"/>
        <end position="20"/>
    </location>
</feature>
<keyword evidence="4" id="KW-1185">Reference proteome</keyword>
<sequence>MAVLGLALGLALLAGASATACDNSGSEGGRSPGRAGVPPSPRTTPAQELCARVVGYWSRKVLDSDTYGDYQTMGLSNGQYEILRSVVDAARAVKRRQGAEAADQLIDRRAHEGCADWYRTGGPSNGPWQ</sequence>
<feature type="region of interest" description="Disordered" evidence="1">
    <location>
        <begin position="22"/>
        <end position="45"/>
    </location>
</feature>
<evidence type="ECO:0000313" key="4">
    <source>
        <dbReference type="Proteomes" id="UP001501563"/>
    </source>
</evidence>
<evidence type="ECO:0008006" key="5">
    <source>
        <dbReference type="Google" id="ProtNLM"/>
    </source>
</evidence>
<protein>
    <recommendedName>
        <fullName evidence="5">Secreted protein</fullName>
    </recommendedName>
</protein>
<evidence type="ECO:0000256" key="2">
    <source>
        <dbReference type="SAM" id="SignalP"/>
    </source>
</evidence>
<reference evidence="4" key="1">
    <citation type="journal article" date="2019" name="Int. J. Syst. Evol. Microbiol.">
        <title>The Global Catalogue of Microorganisms (GCM) 10K type strain sequencing project: providing services to taxonomists for standard genome sequencing and annotation.</title>
        <authorList>
            <consortium name="The Broad Institute Genomics Platform"/>
            <consortium name="The Broad Institute Genome Sequencing Center for Infectious Disease"/>
            <person name="Wu L."/>
            <person name="Ma J."/>
        </authorList>
    </citation>
    <scope>NUCLEOTIDE SEQUENCE [LARGE SCALE GENOMIC DNA]</scope>
    <source>
        <strain evidence="4">JCM 16578</strain>
    </source>
</reference>
<evidence type="ECO:0000313" key="3">
    <source>
        <dbReference type="EMBL" id="GAA3858371.1"/>
    </source>
</evidence>
<proteinExistence type="predicted"/>
<accession>A0ABP7JXL0</accession>
<evidence type="ECO:0000256" key="1">
    <source>
        <dbReference type="SAM" id="MobiDB-lite"/>
    </source>
</evidence>
<keyword evidence="2" id="KW-0732">Signal</keyword>
<gene>
    <name evidence="3" type="ORF">GCM10022207_22280</name>
</gene>
<dbReference type="EMBL" id="BAAAZA010000005">
    <property type="protein sequence ID" value="GAA3858371.1"/>
    <property type="molecule type" value="Genomic_DNA"/>
</dbReference>
<comment type="caution">
    <text evidence="3">The sequence shown here is derived from an EMBL/GenBank/DDBJ whole genome shotgun (WGS) entry which is preliminary data.</text>
</comment>
<feature type="chain" id="PRO_5047280472" description="Secreted protein" evidence="2">
    <location>
        <begin position="21"/>
        <end position="129"/>
    </location>
</feature>
<organism evidence="3 4">
    <name type="scientific">Streptomyces lannensis</name>
    <dbReference type="NCBI Taxonomy" id="766498"/>
    <lineage>
        <taxon>Bacteria</taxon>
        <taxon>Bacillati</taxon>
        <taxon>Actinomycetota</taxon>
        <taxon>Actinomycetes</taxon>
        <taxon>Kitasatosporales</taxon>
        <taxon>Streptomycetaceae</taxon>
        <taxon>Streptomyces</taxon>
    </lineage>
</organism>
<dbReference type="Proteomes" id="UP001501563">
    <property type="component" value="Unassembled WGS sequence"/>
</dbReference>
<name>A0ABP7JXL0_9ACTN</name>